<dbReference type="GO" id="GO:0006508">
    <property type="term" value="P:proteolysis"/>
    <property type="evidence" value="ECO:0007669"/>
    <property type="project" value="UniProtKB-KW"/>
</dbReference>
<dbReference type="InterPro" id="IPR036397">
    <property type="entry name" value="RNaseH_sf"/>
</dbReference>
<dbReference type="Gene3D" id="3.30.420.10">
    <property type="entry name" value="Ribonuclease H-like superfamily/Ribonuclease H"/>
    <property type="match status" value="1"/>
</dbReference>
<dbReference type="Proteomes" id="UP000325315">
    <property type="component" value="Unassembled WGS sequence"/>
</dbReference>
<keyword evidence="10" id="KW-0460">Magnesium</keyword>
<evidence type="ECO:0000256" key="8">
    <source>
        <dbReference type="ARBA" id="ARBA00022801"/>
    </source>
</evidence>
<keyword evidence="13" id="KW-0808">Transferase</keyword>
<dbReference type="PANTHER" id="PTHR42648">
    <property type="entry name" value="TRANSPOSASE, PUTATIVE-RELATED"/>
    <property type="match status" value="1"/>
</dbReference>
<dbReference type="Pfam" id="PF22936">
    <property type="entry name" value="Pol_BBD"/>
    <property type="match status" value="1"/>
</dbReference>
<keyword evidence="2" id="KW-1188">Viral release from host cell</keyword>
<dbReference type="EMBL" id="SMMG02000005">
    <property type="protein sequence ID" value="KAA3474105.1"/>
    <property type="molecule type" value="Genomic_DNA"/>
</dbReference>
<dbReference type="GO" id="GO:0003964">
    <property type="term" value="F:RNA-directed DNA polymerase activity"/>
    <property type="evidence" value="ECO:0007669"/>
    <property type="project" value="UniProtKB-KW"/>
</dbReference>
<name>A0A5B6VYR1_9ROSI</name>
<evidence type="ECO:0000256" key="7">
    <source>
        <dbReference type="ARBA" id="ARBA00022759"/>
    </source>
</evidence>
<keyword evidence="9" id="KW-0067">ATP-binding</keyword>
<keyword evidence="14" id="KW-0917">Virion maturation</keyword>
<evidence type="ECO:0000256" key="6">
    <source>
        <dbReference type="ARBA" id="ARBA00022741"/>
    </source>
</evidence>
<evidence type="ECO:0000259" key="16">
    <source>
        <dbReference type="Pfam" id="PF22936"/>
    </source>
</evidence>
<dbReference type="GO" id="GO:0003676">
    <property type="term" value="F:nucleic acid binding"/>
    <property type="evidence" value="ECO:0007669"/>
    <property type="project" value="InterPro"/>
</dbReference>
<keyword evidence="11" id="KW-0229">DNA integration</keyword>
<evidence type="ECO:0000256" key="2">
    <source>
        <dbReference type="ARBA" id="ARBA00022612"/>
    </source>
</evidence>
<protein>
    <submittedName>
        <fullName evidence="17">Copia protein</fullName>
    </submittedName>
</protein>
<proteinExistence type="predicted"/>
<evidence type="ECO:0000256" key="15">
    <source>
        <dbReference type="ARBA" id="ARBA00023172"/>
    </source>
</evidence>
<dbReference type="GO" id="GO:0004519">
    <property type="term" value="F:endonuclease activity"/>
    <property type="evidence" value="ECO:0007669"/>
    <property type="project" value="UniProtKB-KW"/>
</dbReference>
<evidence type="ECO:0000256" key="5">
    <source>
        <dbReference type="ARBA" id="ARBA00022723"/>
    </source>
</evidence>
<organism evidence="17 18">
    <name type="scientific">Gossypium australe</name>
    <dbReference type="NCBI Taxonomy" id="47621"/>
    <lineage>
        <taxon>Eukaryota</taxon>
        <taxon>Viridiplantae</taxon>
        <taxon>Streptophyta</taxon>
        <taxon>Embryophyta</taxon>
        <taxon>Tracheophyta</taxon>
        <taxon>Spermatophyta</taxon>
        <taxon>Magnoliopsida</taxon>
        <taxon>eudicotyledons</taxon>
        <taxon>Gunneridae</taxon>
        <taxon>Pentapetalae</taxon>
        <taxon>rosids</taxon>
        <taxon>malvids</taxon>
        <taxon>Malvales</taxon>
        <taxon>Malvaceae</taxon>
        <taxon>Malvoideae</taxon>
        <taxon>Gossypium</taxon>
    </lineage>
</organism>
<evidence type="ECO:0000313" key="18">
    <source>
        <dbReference type="Proteomes" id="UP000325315"/>
    </source>
</evidence>
<keyword evidence="13" id="KW-0239">DNA-directed DNA polymerase</keyword>
<dbReference type="PANTHER" id="PTHR42648:SF11">
    <property type="entry name" value="TRANSPOSON TY4-P GAG-POL POLYPROTEIN"/>
    <property type="match status" value="1"/>
</dbReference>
<keyword evidence="7" id="KW-0255">Endonuclease</keyword>
<dbReference type="GO" id="GO:0046872">
    <property type="term" value="F:metal ion binding"/>
    <property type="evidence" value="ECO:0007669"/>
    <property type="project" value="UniProtKB-KW"/>
</dbReference>
<dbReference type="InterPro" id="IPR054722">
    <property type="entry name" value="PolX-like_BBD"/>
</dbReference>
<dbReference type="GO" id="GO:0003887">
    <property type="term" value="F:DNA-directed DNA polymerase activity"/>
    <property type="evidence" value="ECO:0007669"/>
    <property type="project" value="UniProtKB-KW"/>
</dbReference>
<keyword evidence="4" id="KW-0540">Nuclease</keyword>
<evidence type="ECO:0000256" key="4">
    <source>
        <dbReference type="ARBA" id="ARBA00022722"/>
    </source>
</evidence>
<evidence type="ECO:0000256" key="14">
    <source>
        <dbReference type="ARBA" id="ARBA00023113"/>
    </source>
</evidence>
<keyword evidence="3" id="KW-0645">Protease</keyword>
<keyword evidence="15" id="KW-0233">DNA recombination</keyword>
<keyword evidence="5" id="KW-0479">Metal-binding</keyword>
<dbReference type="GO" id="GO:0006310">
    <property type="term" value="P:DNA recombination"/>
    <property type="evidence" value="ECO:0007669"/>
    <property type="project" value="UniProtKB-KW"/>
</dbReference>
<dbReference type="InterPro" id="IPR039537">
    <property type="entry name" value="Retrotran_Ty1/copia-like"/>
</dbReference>
<evidence type="ECO:0000256" key="10">
    <source>
        <dbReference type="ARBA" id="ARBA00022842"/>
    </source>
</evidence>
<dbReference type="OrthoDB" id="1744741at2759"/>
<gene>
    <name evidence="17" type="ORF">EPI10_024426</name>
</gene>
<dbReference type="GO" id="GO:0015074">
    <property type="term" value="P:DNA integration"/>
    <property type="evidence" value="ECO:0007669"/>
    <property type="project" value="UniProtKB-KW"/>
</dbReference>
<dbReference type="AlphaFoldDB" id="A0A5B6VYR1"/>
<evidence type="ECO:0000313" key="17">
    <source>
        <dbReference type="EMBL" id="KAA3474105.1"/>
    </source>
</evidence>
<evidence type="ECO:0000256" key="1">
    <source>
        <dbReference type="ARBA" id="ARBA00002180"/>
    </source>
</evidence>
<reference evidence="18" key="1">
    <citation type="journal article" date="2019" name="Plant Biotechnol. J.">
        <title>Genome sequencing of the Australian wild diploid species Gossypium australe highlights disease resistance and delayed gland morphogenesis.</title>
        <authorList>
            <person name="Cai Y."/>
            <person name="Cai X."/>
            <person name="Wang Q."/>
            <person name="Wang P."/>
            <person name="Zhang Y."/>
            <person name="Cai C."/>
            <person name="Xu Y."/>
            <person name="Wang K."/>
            <person name="Zhou Z."/>
            <person name="Wang C."/>
            <person name="Geng S."/>
            <person name="Li B."/>
            <person name="Dong Q."/>
            <person name="Hou Y."/>
            <person name="Wang H."/>
            <person name="Ai P."/>
            <person name="Liu Z."/>
            <person name="Yi F."/>
            <person name="Sun M."/>
            <person name="An G."/>
            <person name="Cheng J."/>
            <person name="Zhang Y."/>
            <person name="Shi Q."/>
            <person name="Xie Y."/>
            <person name="Shi X."/>
            <person name="Chang Y."/>
            <person name="Huang F."/>
            <person name="Chen Y."/>
            <person name="Hong S."/>
            <person name="Mi L."/>
            <person name="Sun Q."/>
            <person name="Zhang L."/>
            <person name="Zhou B."/>
            <person name="Peng R."/>
            <person name="Zhang X."/>
            <person name="Liu F."/>
        </authorList>
    </citation>
    <scope>NUCLEOTIDE SEQUENCE [LARGE SCALE GENOMIC DNA]</scope>
    <source>
        <strain evidence="18">cv. PA1801</strain>
    </source>
</reference>
<dbReference type="SUPFAM" id="SSF53098">
    <property type="entry name" value="Ribonuclease H-like"/>
    <property type="match status" value="1"/>
</dbReference>
<dbReference type="GO" id="GO:0005524">
    <property type="term" value="F:ATP binding"/>
    <property type="evidence" value="ECO:0007669"/>
    <property type="project" value="UniProtKB-KW"/>
</dbReference>
<evidence type="ECO:0000256" key="9">
    <source>
        <dbReference type="ARBA" id="ARBA00022840"/>
    </source>
</evidence>
<keyword evidence="8" id="KW-0378">Hydrolase</keyword>
<keyword evidence="12" id="KW-0695">RNA-directed DNA polymerase</keyword>
<evidence type="ECO:0000256" key="13">
    <source>
        <dbReference type="ARBA" id="ARBA00022932"/>
    </source>
</evidence>
<sequence length="194" mass="22910">MVSKQQMQPPYNWRSRIFRCITEKYSTHMKLSDRKHVKIKGQGVVGVSTDGGNKKHIRNVYYSSKISQNLSSVEQMMKNGYKLNFYNDRCDIIDKNSNMKVYFLDNKSDAFNTFLHFKAFVEKQSGCSIKTLRTNRGGEFIYKPFLKYCKENRIKWQLTMRYTLQQNEVSERKNQTIKEMAHSMLKGKGLPNKF</sequence>
<dbReference type="GO" id="GO:0008233">
    <property type="term" value="F:peptidase activity"/>
    <property type="evidence" value="ECO:0007669"/>
    <property type="project" value="UniProtKB-KW"/>
</dbReference>
<evidence type="ECO:0000256" key="12">
    <source>
        <dbReference type="ARBA" id="ARBA00022918"/>
    </source>
</evidence>
<accession>A0A5B6VYR1</accession>
<evidence type="ECO:0000256" key="3">
    <source>
        <dbReference type="ARBA" id="ARBA00022670"/>
    </source>
</evidence>
<feature type="domain" description="Retrovirus-related Pol polyprotein from transposon TNT 1-94-like beta-barrel" evidence="16">
    <location>
        <begin position="16"/>
        <end position="81"/>
    </location>
</feature>
<keyword evidence="18" id="KW-1185">Reference proteome</keyword>
<comment type="caution">
    <text evidence="17">The sequence shown here is derived from an EMBL/GenBank/DDBJ whole genome shotgun (WGS) entry which is preliminary data.</text>
</comment>
<dbReference type="InterPro" id="IPR012337">
    <property type="entry name" value="RNaseH-like_sf"/>
</dbReference>
<keyword evidence="6" id="KW-0547">Nucleotide-binding</keyword>
<evidence type="ECO:0000256" key="11">
    <source>
        <dbReference type="ARBA" id="ARBA00022908"/>
    </source>
</evidence>
<keyword evidence="13" id="KW-0548">Nucleotidyltransferase</keyword>
<comment type="function">
    <text evidence="1">The aspartyl protease (PR) mediates the proteolytic cleavages of the Gag and Gag-Pol polyproteins after assembly of the VLP.</text>
</comment>